<keyword evidence="1" id="KW-1133">Transmembrane helix</keyword>
<dbReference type="AlphaFoldDB" id="A0A8I0H5P7"/>
<keyword evidence="1" id="KW-0472">Membrane</keyword>
<organism evidence="3 4">
    <name type="scientific">Xanthomonas citri pv. citri</name>
    <dbReference type="NCBI Taxonomy" id="611301"/>
    <lineage>
        <taxon>Bacteria</taxon>
        <taxon>Pseudomonadati</taxon>
        <taxon>Pseudomonadota</taxon>
        <taxon>Gammaproteobacteria</taxon>
        <taxon>Lysobacterales</taxon>
        <taxon>Lysobacteraceae</taxon>
        <taxon>Xanthomonas</taxon>
    </lineage>
</organism>
<evidence type="ECO:0000313" key="4">
    <source>
        <dbReference type="Proteomes" id="UP000653002"/>
    </source>
</evidence>
<evidence type="ECO:0000256" key="1">
    <source>
        <dbReference type="SAM" id="Phobius"/>
    </source>
</evidence>
<reference evidence="3" key="1">
    <citation type="submission" date="2020-01" db="EMBL/GenBank/DDBJ databases">
        <authorList>
            <person name="Richard D."/>
        </authorList>
    </citation>
    <scope>NUCLEOTIDE SEQUENCE</scope>
    <source>
        <strain evidence="3">JP541</strain>
    </source>
</reference>
<evidence type="ECO:0000259" key="2">
    <source>
        <dbReference type="Pfam" id="PF01569"/>
    </source>
</evidence>
<protein>
    <recommendedName>
        <fullName evidence="2">Phosphatidic acid phosphatase type 2/haloperoxidase domain-containing protein</fullName>
    </recommendedName>
</protein>
<comment type="caution">
    <text evidence="3">The sequence shown here is derived from an EMBL/GenBank/DDBJ whole genome shotgun (WGS) entry which is preliminary data.</text>
</comment>
<proteinExistence type="predicted"/>
<dbReference type="InterPro" id="IPR000326">
    <property type="entry name" value="PAP2/HPO"/>
</dbReference>
<feature type="non-terminal residue" evidence="3">
    <location>
        <position position="1"/>
    </location>
</feature>
<name>A0A8I0H5P7_XANCI</name>
<feature type="transmembrane region" description="Helical" evidence="1">
    <location>
        <begin position="33"/>
        <end position="53"/>
    </location>
</feature>
<feature type="domain" description="Phosphatidic acid phosphatase type 2/haloperoxidase" evidence="2">
    <location>
        <begin position="7"/>
        <end position="74"/>
    </location>
</feature>
<keyword evidence="1" id="KW-0812">Transmembrane</keyword>
<dbReference type="Pfam" id="PF01569">
    <property type="entry name" value="PAP2"/>
    <property type="match status" value="1"/>
</dbReference>
<feature type="non-terminal residue" evidence="3">
    <location>
        <position position="76"/>
    </location>
</feature>
<gene>
    <name evidence="3" type="ORF">GUH15_13035</name>
</gene>
<sequence>LNSRIKVSTHSAAAGGVIGALLAFSYIFSFDATGWLCFTIILSGAVGSSRIILREHNLWQISVSVTLGFLCGFLGI</sequence>
<dbReference type="Proteomes" id="UP000653002">
    <property type="component" value="Unassembled WGS sequence"/>
</dbReference>
<dbReference type="EMBL" id="JAABFR010001024">
    <property type="protein sequence ID" value="MBD4336965.1"/>
    <property type="molecule type" value="Genomic_DNA"/>
</dbReference>
<evidence type="ECO:0000313" key="3">
    <source>
        <dbReference type="EMBL" id="MBD4336965.1"/>
    </source>
</evidence>
<accession>A0A8I0H5P7</accession>
<feature type="transmembrane region" description="Helical" evidence="1">
    <location>
        <begin position="7"/>
        <end position="27"/>
    </location>
</feature>